<dbReference type="InterPro" id="IPR036388">
    <property type="entry name" value="WH-like_DNA-bd_sf"/>
</dbReference>
<reference evidence="4 5" key="1">
    <citation type="submission" date="2018-03" db="EMBL/GenBank/DDBJ databases">
        <title>Genomic Encyclopedia of Archaeal and Bacterial Type Strains, Phase II (KMG-II): from individual species to whole genera.</title>
        <authorList>
            <person name="Goeker M."/>
        </authorList>
    </citation>
    <scope>NUCLEOTIDE SEQUENCE [LARGE SCALE GENOMIC DNA]</scope>
    <source>
        <strain evidence="4 5">DSM 45348</strain>
    </source>
</reference>
<dbReference type="Pfam" id="PF13424">
    <property type="entry name" value="TPR_12"/>
    <property type="match status" value="1"/>
</dbReference>
<proteinExistence type="predicted"/>
<feature type="domain" description="Bacterial transcriptional activator" evidence="3">
    <location>
        <begin position="99"/>
        <end position="244"/>
    </location>
</feature>
<dbReference type="GO" id="GO:0006355">
    <property type="term" value="P:regulation of DNA-templated transcription"/>
    <property type="evidence" value="ECO:0007669"/>
    <property type="project" value="InterPro"/>
</dbReference>
<dbReference type="Proteomes" id="UP000239209">
    <property type="component" value="Unassembled WGS sequence"/>
</dbReference>
<dbReference type="RefSeq" id="WP_106130867.1">
    <property type="nucleotide sequence ID" value="NZ_PVZG01000028.1"/>
</dbReference>
<dbReference type="AlphaFoldDB" id="A0A2T0RF57"/>
<comment type="caution">
    <text evidence="4">The sequence shown here is derived from an EMBL/GenBank/DDBJ whole genome shotgun (WGS) entry which is preliminary data.</text>
</comment>
<dbReference type="InterPro" id="IPR027417">
    <property type="entry name" value="P-loop_NTPase"/>
</dbReference>
<dbReference type="EMBL" id="PVZG01000028">
    <property type="protein sequence ID" value="PRY19795.1"/>
    <property type="molecule type" value="Genomic_DNA"/>
</dbReference>
<dbReference type="SUPFAM" id="SSF52540">
    <property type="entry name" value="P-loop containing nucleoside triphosphate hydrolases"/>
    <property type="match status" value="1"/>
</dbReference>
<dbReference type="GO" id="GO:0004016">
    <property type="term" value="F:adenylate cyclase activity"/>
    <property type="evidence" value="ECO:0007669"/>
    <property type="project" value="TreeGrafter"/>
</dbReference>
<sequence>MEPLRLRLVGPLVLERGGRDRSASAIGSRKARTLLALLGCARGRLLTVDRIVAALWPGDPPARPAENVATLVSRIRAGSGPGVVLGGRAGYRLGDEVSTDLHEAALLLGQAESRLGSSPAAARVAAGQALELLLAGPLLAGEPEAGWVVAARAEQAETVRRARRVLAGAALATGAPAVARDVAADALAADPYDEEACRALMRAYDSLGEPVRALAAYESLRAVLAGDLGVDPAAATRALHVAILRGTPAVAAPPPPAGLAGRDRELTLLAQAWEDTAAGRGAVLLISGEAGIGKTRLADELARRAAVTGRVLATRCYEAERSLFLQPVVEALTRLLPGLPADRVRDAAGDRAPALAALVPEAADLLGAAAAERGSPDVQRRRAYDAVVTFLTRLARDEALLVTVDDLQNAGIATVELLHYLARRVRDARVLVVATVRDGEGDRALATLAPVARGVALEPLDTAAIRRLAEAAGQAGHAEAIERRTRGHTLFVVESLRALAAGDPGVPESLRAGVLARVRRAGVQAEELLRAAAVLGPSFAPGTAAGLLGVAEAEAARRCERLLRTRLTVVAGRAYEFANDLVQEVLYGSLPEPTRIAYHRRAADLLSEHPEAVARHAAAAGDDRRSARAWLAAGTCAAQRYAMADAEALYDRAIEAAARIGDAELLGRGHLARGRVRETSFGFGEALADHTAAVRIGRETGDRRLQMDALYELGGPSWAGIGRPVEEGAAHVRDGLRLAEQLGDRGAEARLLGWLTVLDCNRLDFGDAFRHGRRAREAALASGDEQALLAAWDARKTTHAYLGQVTELSAVLAEMEPRVRRAGDLRLLQWCVFESAFPHLAAGRWDDAEALVRRAITINRRSGYTGYTAWYVAHLGWIARLAGRHRDALAHGRDAARMESHAWFAAAVQAMYATTLLEAGRAAA</sequence>
<dbReference type="SUPFAM" id="SSF46894">
    <property type="entry name" value="C-terminal effector domain of the bipartite response regulators"/>
    <property type="match status" value="1"/>
</dbReference>
<dbReference type="Gene3D" id="1.10.10.10">
    <property type="entry name" value="Winged helix-like DNA-binding domain superfamily/Winged helix DNA-binding domain"/>
    <property type="match status" value="1"/>
</dbReference>
<dbReference type="GO" id="GO:0005524">
    <property type="term" value="F:ATP binding"/>
    <property type="evidence" value="ECO:0007669"/>
    <property type="project" value="UniProtKB-KW"/>
</dbReference>
<dbReference type="InterPro" id="IPR005158">
    <property type="entry name" value="BTAD"/>
</dbReference>
<dbReference type="Pfam" id="PF03704">
    <property type="entry name" value="BTAD"/>
    <property type="match status" value="1"/>
</dbReference>
<name>A0A2T0RF57_9ACTN</name>
<dbReference type="PANTHER" id="PTHR16305:SF28">
    <property type="entry name" value="GUANYLATE CYCLASE DOMAIN-CONTAINING PROTEIN"/>
    <property type="match status" value="1"/>
</dbReference>
<dbReference type="OrthoDB" id="3666751at2"/>
<evidence type="ECO:0000256" key="1">
    <source>
        <dbReference type="ARBA" id="ARBA00022741"/>
    </source>
</evidence>
<dbReference type="InterPro" id="IPR041664">
    <property type="entry name" value="AAA_16"/>
</dbReference>
<evidence type="ECO:0000256" key="2">
    <source>
        <dbReference type="ARBA" id="ARBA00022840"/>
    </source>
</evidence>
<gene>
    <name evidence="4" type="ORF">CLV70_1288</name>
</gene>
<dbReference type="GO" id="GO:0003677">
    <property type="term" value="F:DNA binding"/>
    <property type="evidence" value="ECO:0007669"/>
    <property type="project" value="InterPro"/>
</dbReference>
<keyword evidence="1" id="KW-0547">Nucleotide-binding</keyword>
<dbReference type="InterPro" id="IPR016032">
    <property type="entry name" value="Sig_transdc_resp-reg_C-effctor"/>
</dbReference>
<dbReference type="PANTHER" id="PTHR16305">
    <property type="entry name" value="TESTICULAR SOLUBLE ADENYLYL CYCLASE"/>
    <property type="match status" value="1"/>
</dbReference>
<dbReference type="Gene3D" id="1.25.40.10">
    <property type="entry name" value="Tetratricopeptide repeat domain"/>
    <property type="match status" value="3"/>
</dbReference>
<dbReference type="Pfam" id="PF13191">
    <property type="entry name" value="AAA_16"/>
    <property type="match status" value="1"/>
</dbReference>
<accession>A0A2T0RF57</accession>
<evidence type="ECO:0000313" key="4">
    <source>
        <dbReference type="EMBL" id="PRY19795.1"/>
    </source>
</evidence>
<evidence type="ECO:0000313" key="5">
    <source>
        <dbReference type="Proteomes" id="UP000239209"/>
    </source>
</evidence>
<dbReference type="InterPro" id="IPR011990">
    <property type="entry name" value="TPR-like_helical_dom_sf"/>
</dbReference>
<dbReference type="SUPFAM" id="SSF48452">
    <property type="entry name" value="TPR-like"/>
    <property type="match status" value="2"/>
</dbReference>
<keyword evidence="2" id="KW-0067">ATP-binding</keyword>
<protein>
    <submittedName>
        <fullName evidence="4">SARP family transcriptional regulator</fullName>
    </submittedName>
</protein>
<dbReference type="GO" id="GO:0005737">
    <property type="term" value="C:cytoplasm"/>
    <property type="evidence" value="ECO:0007669"/>
    <property type="project" value="TreeGrafter"/>
</dbReference>
<organism evidence="4 5">
    <name type="scientific">Pseudosporangium ferrugineum</name>
    <dbReference type="NCBI Taxonomy" id="439699"/>
    <lineage>
        <taxon>Bacteria</taxon>
        <taxon>Bacillati</taxon>
        <taxon>Actinomycetota</taxon>
        <taxon>Actinomycetes</taxon>
        <taxon>Micromonosporales</taxon>
        <taxon>Micromonosporaceae</taxon>
        <taxon>Pseudosporangium</taxon>
    </lineage>
</organism>
<keyword evidence="5" id="KW-1185">Reference proteome</keyword>
<evidence type="ECO:0000259" key="3">
    <source>
        <dbReference type="SMART" id="SM01043"/>
    </source>
</evidence>
<dbReference type="SMART" id="SM01043">
    <property type="entry name" value="BTAD"/>
    <property type="match status" value="1"/>
</dbReference>